<dbReference type="OrthoDB" id="3253684at2759"/>
<dbReference type="PANTHER" id="PTHR33096:SF1">
    <property type="entry name" value="CXC1-LIKE CYSTEINE CLUSTER ASSOCIATED WITH KDZ TRANSPOSASES DOMAIN-CONTAINING PROTEIN"/>
    <property type="match status" value="1"/>
</dbReference>
<dbReference type="InterPro" id="IPR041320">
    <property type="entry name" value="CxC1"/>
</dbReference>
<evidence type="ECO:0000256" key="3">
    <source>
        <dbReference type="ARBA" id="ARBA00022801"/>
    </source>
</evidence>
<dbReference type="Gene3D" id="3.40.395.10">
    <property type="entry name" value="Adenoviral Proteinase, Chain A"/>
    <property type="match status" value="1"/>
</dbReference>
<protein>
    <recommendedName>
        <fullName evidence="5">Ubiquitin-like protease family profile domain-containing protein</fullName>
    </recommendedName>
</protein>
<comment type="similarity">
    <text evidence="1">Belongs to the peptidase C48 family.</text>
</comment>
<dbReference type="Proteomes" id="UP000298030">
    <property type="component" value="Unassembled WGS sequence"/>
</dbReference>
<comment type="caution">
    <text evidence="6">The sequence shown here is derived from an EMBL/GenBank/DDBJ whole genome shotgun (WGS) entry which is preliminary data.</text>
</comment>
<dbReference type="AlphaFoldDB" id="A0A4Y7RL37"/>
<evidence type="ECO:0000256" key="2">
    <source>
        <dbReference type="ARBA" id="ARBA00022670"/>
    </source>
</evidence>
<sequence>MIGASEKPGQRVTRRHRPGGLVKAYKKKHAAKSGQQFIPFGYHSSVRSLRKELNDLRKVLKGGAQAQDASSDAPQYENLHHDDTEVDNPMDQDWTNDSNAPEAYSSTSSAQDYFLGSQTAPTTTLKSNISLSRRPVPTAAQRDSDKDDLFSAWTVALVALMGPFLEYTGRTAGKKILEPDAYETTCVSVTCAKSKSDVIGLFADRWESIPVTWCRCSSLLCVLVTNGVFPCSPRAPRVAVDINLLSLYHAQWEKACEAVNAISGALGNHYARRGFPLRNSKFHSKGELIRDGYRKSIAAAMLWHANLIQKVDAMVETSIGSARDALHSLFVHGSQGMKSQELPTFPHPATSEREVQLSTSTGEKAVRAVSPDLLRKCSACFGKKCGEALERGGDYHISCDGCFAHRHIRSAGDCPEFCIPALYIPKEYVDAVGVRIGQARQAEPKRTTPKVADDAVNECERGHIAANGTNVKTSMDKYDDTGTMALVCRHDIPLFLANIDTPGEQQKYAVALIEKLYSLLPENATVTIFYDIGCVLERTLQKWDILPDSITSRLRFATSAMHAYAHQWACQVVYNPRMQPGLGLSDGEGPNASGLAYESSSGRLVTAMLTHSVAVTGRNDLGDWLRRKMKKVQEHRSEAQKKLDDMKVPINELRSHWDEQLKAQSSIRSYRPAKLTKELDSVLKLHNDVHKLNSTLKAMISDLSKGEISTSTPAMLASLQGLQTEKYDQIESLYDSLNVGSSFPELDGIPLGFVRNLLLARDLKINIRKRAIANFFEWDRLHQAAGGQSQALGTSLHQITSKGIAKRKPALITAIKKFNNLTVTLAEQNQPQYNIPLPGTLPEDLSKLRADESQLWEDVWINRCEGKQPMWFSSGEVRDGVRAMMKLDRCNEEIRRLGKEADNMCNWYGDELSCLEVALFQVTNPGLRFLLQARKEHLLALKAQWYSPLASEARYLAQIERAQQAPGLLGLQPQEKSHTWLPISMSGPVRLAPEDAGRDVLVEDMREEEELLGEEVAIQDFLEQEADYVSGGVASALPFTWVAPHARSHRILVSDGENRRSIEFSSMALDILSARSERLSDLCINEGAWLLQHLTASCPEFRHSAANCAVFSSYLFRRAQAYTGGYDIWRNARQCSYWSKKVWIIPIHRIRPEHWVALAFLLESLVNGAKENGHDILSDDTQKGWEAYPLNTAPVQRSSDSCGLWVLAQIGAVLQGSHLTALEEPQMEDLRRMLYLSVLNQPHVAA</sequence>
<dbReference type="GO" id="GO:0006508">
    <property type="term" value="P:proteolysis"/>
    <property type="evidence" value="ECO:0007669"/>
    <property type="project" value="UniProtKB-KW"/>
</dbReference>
<dbReference type="Pfam" id="PF18802">
    <property type="entry name" value="CxC1"/>
    <property type="match status" value="1"/>
</dbReference>
<evidence type="ECO:0000313" key="6">
    <source>
        <dbReference type="EMBL" id="TEB09708.1"/>
    </source>
</evidence>
<evidence type="ECO:0000313" key="7">
    <source>
        <dbReference type="Proteomes" id="UP000298030"/>
    </source>
</evidence>
<keyword evidence="3" id="KW-0378">Hydrolase</keyword>
<dbReference type="GO" id="GO:0019783">
    <property type="term" value="F:ubiquitin-like protein peptidase activity"/>
    <property type="evidence" value="ECO:0007669"/>
    <property type="project" value="UniProtKB-ARBA"/>
</dbReference>
<dbReference type="GO" id="GO:0008234">
    <property type="term" value="F:cysteine-type peptidase activity"/>
    <property type="evidence" value="ECO:0007669"/>
    <property type="project" value="InterPro"/>
</dbReference>
<evidence type="ECO:0000256" key="1">
    <source>
        <dbReference type="ARBA" id="ARBA00005234"/>
    </source>
</evidence>
<dbReference type="Pfam" id="PF18758">
    <property type="entry name" value="KDZ"/>
    <property type="match status" value="1"/>
</dbReference>
<dbReference type="InterPro" id="IPR040521">
    <property type="entry name" value="KDZ"/>
</dbReference>
<feature type="compositionally biased region" description="Polar residues" evidence="4">
    <location>
        <begin position="93"/>
        <end position="107"/>
    </location>
</feature>
<dbReference type="STRING" id="71717.A0A4Y7RL37"/>
<dbReference type="InterPro" id="IPR038765">
    <property type="entry name" value="Papain-like_cys_pep_sf"/>
</dbReference>
<dbReference type="EMBL" id="QPFP01000493">
    <property type="protein sequence ID" value="TEB09708.1"/>
    <property type="molecule type" value="Genomic_DNA"/>
</dbReference>
<name>A0A4Y7RL37_COPMI</name>
<dbReference type="SUPFAM" id="SSF54001">
    <property type="entry name" value="Cysteine proteinases"/>
    <property type="match status" value="1"/>
</dbReference>
<dbReference type="InterPro" id="IPR003653">
    <property type="entry name" value="Peptidase_C48_C"/>
</dbReference>
<reference evidence="6 7" key="1">
    <citation type="journal article" date="2019" name="Nat. Ecol. Evol.">
        <title>Megaphylogeny resolves global patterns of mushroom evolution.</title>
        <authorList>
            <person name="Varga T."/>
            <person name="Krizsan K."/>
            <person name="Foldi C."/>
            <person name="Dima B."/>
            <person name="Sanchez-Garcia M."/>
            <person name="Sanchez-Ramirez S."/>
            <person name="Szollosi G.J."/>
            <person name="Szarkandi J.G."/>
            <person name="Papp V."/>
            <person name="Albert L."/>
            <person name="Andreopoulos W."/>
            <person name="Angelini C."/>
            <person name="Antonin V."/>
            <person name="Barry K.W."/>
            <person name="Bougher N.L."/>
            <person name="Buchanan P."/>
            <person name="Buyck B."/>
            <person name="Bense V."/>
            <person name="Catcheside P."/>
            <person name="Chovatia M."/>
            <person name="Cooper J."/>
            <person name="Damon W."/>
            <person name="Desjardin D."/>
            <person name="Finy P."/>
            <person name="Geml J."/>
            <person name="Haridas S."/>
            <person name="Hughes K."/>
            <person name="Justo A."/>
            <person name="Karasinski D."/>
            <person name="Kautmanova I."/>
            <person name="Kiss B."/>
            <person name="Kocsube S."/>
            <person name="Kotiranta H."/>
            <person name="LaButti K.M."/>
            <person name="Lechner B.E."/>
            <person name="Liimatainen K."/>
            <person name="Lipzen A."/>
            <person name="Lukacs Z."/>
            <person name="Mihaltcheva S."/>
            <person name="Morgado L.N."/>
            <person name="Niskanen T."/>
            <person name="Noordeloos M.E."/>
            <person name="Ohm R.A."/>
            <person name="Ortiz-Santana B."/>
            <person name="Ovrebo C."/>
            <person name="Racz N."/>
            <person name="Riley R."/>
            <person name="Savchenko A."/>
            <person name="Shiryaev A."/>
            <person name="Soop K."/>
            <person name="Spirin V."/>
            <person name="Szebenyi C."/>
            <person name="Tomsovsky M."/>
            <person name="Tulloss R.E."/>
            <person name="Uehling J."/>
            <person name="Grigoriev I.V."/>
            <person name="Vagvolgyi C."/>
            <person name="Papp T."/>
            <person name="Martin F.M."/>
            <person name="Miettinen O."/>
            <person name="Hibbett D.S."/>
            <person name="Nagy L.G."/>
        </authorList>
    </citation>
    <scope>NUCLEOTIDE SEQUENCE [LARGE SCALE GENOMIC DNA]</scope>
    <source>
        <strain evidence="6 7">FP101781</strain>
    </source>
</reference>
<keyword evidence="2" id="KW-0645">Protease</keyword>
<feature type="domain" description="Ubiquitin-like protease family profile" evidence="5">
    <location>
        <begin position="1062"/>
        <end position="1213"/>
    </location>
</feature>
<organism evidence="6 7">
    <name type="scientific">Coprinellus micaceus</name>
    <name type="common">Glistening ink-cap mushroom</name>
    <name type="synonym">Coprinus micaceus</name>
    <dbReference type="NCBI Taxonomy" id="71717"/>
    <lineage>
        <taxon>Eukaryota</taxon>
        <taxon>Fungi</taxon>
        <taxon>Dikarya</taxon>
        <taxon>Basidiomycota</taxon>
        <taxon>Agaricomycotina</taxon>
        <taxon>Agaricomycetes</taxon>
        <taxon>Agaricomycetidae</taxon>
        <taxon>Agaricales</taxon>
        <taxon>Agaricineae</taxon>
        <taxon>Psathyrellaceae</taxon>
        <taxon>Coprinellus</taxon>
    </lineage>
</organism>
<gene>
    <name evidence="6" type="ORF">FA13DRAFT_1722427</name>
</gene>
<keyword evidence="7" id="KW-1185">Reference proteome</keyword>
<evidence type="ECO:0000259" key="5">
    <source>
        <dbReference type="PROSITE" id="PS50600"/>
    </source>
</evidence>
<accession>A0A4Y7RL37</accession>
<feature type="region of interest" description="Disordered" evidence="4">
    <location>
        <begin position="61"/>
        <end position="107"/>
    </location>
</feature>
<dbReference type="PANTHER" id="PTHR33096">
    <property type="entry name" value="CXC2 DOMAIN-CONTAINING PROTEIN"/>
    <property type="match status" value="1"/>
</dbReference>
<proteinExistence type="inferred from homology"/>
<evidence type="ECO:0000256" key="4">
    <source>
        <dbReference type="SAM" id="MobiDB-lite"/>
    </source>
</evidence>
<dbReference type="PROSITE" id="PS50600">
    <property type="entry name" value="ULP_PROTEASE"/>
    <property type="match status" value="1"/>
</dbReference>
<feature type="compositionally biased region" description="Low complexity" evidence="4">
    <location>
        <begin position="62"/>
        <end position="73"/>
    </location>
</feature>